<evidence type="ECO:0000256" key="1">
    <source>
        <dbReference type="ARBA" id="ARBA00023015"/>
    </source>
</evidence>
<dbReference type="SUPFAM" id="SSF46689">
    <property type="entry name" value="Homeodomain-like"/>
    <property type="match status" value="1"/>
</dbReference>
<dbReference type="PANTHER" id="PTHR30055:SF234">
    <property type="entry name" value="HTH-TYPE TRANSCRIPTIONAL REGULATOR BETI"/>
    <property type="match status" value="1"/>
</dbReference>
<dbReference type="CDD" id="cd00093">
    <property type="entry name" value="HTH_XRE"/>
    <property type="match status" value="1"/>
</dbReference>
<evidence type="ECO:0000256" key="4">
    <source>
        <dbReference type="PROSITE-ProRule" id="PRU00335"/>
    </source>
</evidence>
<keyword evidence="2 4" id="KW-0238">DNA-binding</keyword>
<gene>
    <name evidence="6" type="ORF">BFC17_04210</name>
</gene>
<proteinExistence type="predicted"/>
<dbReference type="PROSITE" id="PS50977">
    <property type="entry name" value="HTH_TETR_2"/>
    <property type="match status" value="1"/>
</dbReference>
<keyword evidence="7" id="KW-1185">Reference proteome</keyword>
<name>A0A1E8FC29_9ALTE</name>
<dbReference type="Proteomes" id="UP000176037">
    <property type="component" value="Unassembled WGS sequence"/>
</dbReference>
<dbReference type="EMBL" id="MJIC01000015">
    <property type="protein sequence ID" value="OFI33470.1"/>
    <property type="molecule type" value="Genomic_DNA"/>
</dbReference>
<dbReference type="PROSITE" id="PS01081">
    <property type="entry name" value="HTH_TETR_1"/>
    <property type="match status" value="1"/>
</dbReference>
<accession>A0A1E8FC29</accession>
<feature type="domain" description="HTH tetR-type" evidence="5">
    <location>
        <begin position="15"/>
        <end position="75"/>
    </location>
</feature>
<dbReference type="InterPro" id="IPR001647">
    <property type="entry name" value="HTH_TetR"/>
</dbReference>
<evidence type="ECO:0000313" key="6">
    <source>
        <dbReference type="EMBL" id="OFI33470.1"/>
    </source>
</evidence>
<dbReference type="PANTHER" id="PTHR30055">
    <property type="entry name" value="HTH-TYPE TRANSCRIPTIONAL REGULATOR RUTR"/>
    <property type="match status" value="1"/>
</dbReference>
<organism evidence="6 7">
    <name type="scientific">Alteromonas lipolytica</name>
    <dbReference type="NCBI Taxonomy" id="1856405"/>
    <lineage>
        <taxon>Bacteria</taxon>
        <taxon>Pseudomonadati</taxon>
        <taxon>Pseudomonadota</taxon>
        <taxon>Gammaproteobacteria</taxon>
        <taxon>Alteromonadales</taxon>
        <taxon>Alteromonadaceae</taxon>
        <taxon>Alteromonas/Salinimonas group</taxon>
        <taxon>Alteromonas</taxon>
    </lineage>
</organism>
<dbReference type="GO" id="GO:0000976">
    <property type="term" value="F:transcription cis-regulatory region binding"/>
    <property type="evidence" value="ECO:0007669"/>
    <property type="project" value="TreeGrafter"/>
</dbReference>
<dbReference type="InterPro" id="IPR001387">
    <property type="entry name" value="Cro/C1-type_HTH"/>
</dbReference>
<feature type="DNA-binding region" description="H-T-H motif" evidence="4">
    <location>
        <begin position="38"/>
        <end position="57"/>
    </location>
</feature>
<evidence type="ECO:0000256" key="3">
    <source>
        <dbReference type="ARBA" id="ARBA00023163"/>
    </source>
</evidence>
<dbReference type="SUPFAM" id="SSF48498">
    <property type="entry name" value="Tetracyclin repressor-like, C-terminal domain"/>
    <property type="match status" value="1"/>
</dbReference>
<dbReference type="Gene3D" id="1.10.357.10">
    <property type="entry name" value="Tetracycline Repressor, domain 2"/>
    <property type="match status" value="1"/>
</dbReference>
<dbReference type="Pfam" id="PF00440">
    <property type="entry name" value="TetR_N"/>
    <property type="match status" value="1"/>
</dbReference>
<protein>
    <submittedName>
        <fullName evidence="6">TetR family transcriptional regulator</fullName>
    </submittedName>
</protein>
<dbReference type="InterPro" id="IPR009057">
    <property type="entry name" value="Homeodomain-like_sf"/>
</dbReference>
<dbReference type="InterPro" id="IPR025996">
    <property type="entry name" value="MT1864/Rv1816-like_C"/>
</dbReference>
<evidence type="ECO:0000313" key="7">
    <source>
        <dbReference type="Proteomes" id="UP000176037"/>
    </source>
</evidence>
<dbReference type="InterPro" id="IPR036271">
    <property type="entry name" value="Tet_transcr_reg_TetR-rel_C_sf"/>
</dbReference>
<dbReference type="OrthoDB" id="5293556at2"/>
<keyword evidence="3" id="KW-0804">Transcription</keyword>
<sequence>MATAPAKSQTAYHHGDLRKALLEAATLRIERDGLEGLSLRKLAEDIGVSRTALYHHFKDKSALLNAIAAQGFAAWTQMTLSHGDDEGLPVRERLRGFIFGYVDWARRHPQLYDLMFGSSIWKKGLADEHLKEVAYPAFQAMLGMISRWQRGGNINSNADPLRLTQVIWATVHGMVRLLMDGIYADATHLDAMCDCALELIIQA</sequence>
<dbReference type="RefSeq" id="WP_070177846.1">
    <property type="nucleotide sequence ID" value="NZ_BMJR01000002.1"/>
</dbReference>
<dbReference type="Pfam" id="PF13305">
    <property type="entry name" value="TetR_C_33"/>
    <property type="match status" value="1"/>
</dbReference>
<dbReference type="InterPro" id="IPR050109">
    <property type="entry name" value="HTH-type_TetR-like_transc_reg"/>
</dbReference>
<dbReference type="InterPro" id="IPR023772">
    <property type="entry name" value="DNA-bd_HTH_TetR-type_CS"/>
</dbReference>
<dbReference type="GO" id="GO:0003700">
    <property type="term" value="F:DNA-binding transcription factor activity"/>
    <property type="evidence" value="ECO:0007669"/>
    <property type="project" value="TreeGrafter"/>
</dbReference>
<comment type="caution">
    <text evidence="6">The sequence shown here is derived from an EMBL/GenBank/DDBJ whole genome shotgun (WGS) entry which is preliminary data.</text>
</comment>
<keyword evidence="1" id="KW-0805">Transcription regulation</keyword>
<dbReference type="AlphaFoldDB" id="A0A1E8FC29"/>
<reference evidence="6 7" key="1">
    <citation type="submission" date="2016-09" db="EMBL/GenBank/DDBJ databases">
        <title>Alteromonas lipolytica, a new species isolated from sea water.</title>
        <authorList>
            <person name="Wu Y.-H."/>
            <person name="Cheng H."/>
            <person name="Xu X.-W."/>
        </authorList>
    </citation>
    <scope>NUCLEOTIDE SEQUENCE [LARGE SCALE GENOMIC DNA]</scope>
    <source>
        <strain evidence="6 7">JW12</strain>
    </source>
</reference>
<evidence type="ECO:0000259" key="5">
    <source>
        <dbReference type="PROSITE" id="PS50977"/>
    </source>
</evidence>
<dbReference type="PRINTS" id="PR00455">
    <property type="entry name" value="HTHTETR"/>
</dbReference>
<evidence type="ECO:0000256" key="2">
    <source>
        <dbReference type="ARBA" id="ARBA00023125"/>
    </source>
</evidence>